<dbReference type="Proteomes" id="UP001164746">
    <property type="component" value="Chromosome 14"/>
</dbReference>
<dbReference type="Pfam" id="PF11789">
    <property type="entry name" value="zf-Nse"/>
    <property type="match status" value="1"/>
</dbReference>
<evidence type="ECO:0000313" key="15">
    <source>
        <dbReference type="EMBL" id="WAR26716.1"/>
    </source>
</evidence>
<dbReference type="PROSITE" id="PS51044">
    <property type="entry name" value="ZF_SP_RING"/>
    <property type="match status" value="1"/>
</dbReference>
<comment type="similarity">
    <text evidence="3">Belongs to the NSE2 family.</text>
</comment>
<feature type="domain" description="SP-RING-type" evidence="14">
    <location>
        <begin position="127"/>
        <end position="210"/>
    </location>
</feature>
<accession>A0ABY7G0X3</accession>
<protein>
    <recommendedName>
        <fullName evidence="4">E3 SUMO-protein ligase NSE2</fullName>
    </recommendedName>
    <alternativeName>
        <fullName evidence="11">E3 SUMO-protein transferase NSE2</fullName>
    </alternativeName>
    <alternativeName>
        <fullName evidence="12">Non-structural maintenance of chromosomes element 2 homolog</fullName>
    </alternativeName>
</protein>
<reference evidence="15" key="1">
    <citation type="submission" date="2022-11" db="EMBL/GenBank/DDBJ databases">
        <title>Centuries of genome instability and evolution in soft-shell clam transmissible cancer (bioRxiv).</title>
        <authorList>
            <person name="Hart S.F.M."/>
            <person name="Yonemitsu M.A."/>
            <person name="Giersch R.M."/>
            <person name="Beal B.F."/>
            <person name="Arriagada G."/>
            <person name="Davis B.W."/>
            <person name="Ostrander E.A."/>
            <person name="Goff S.P."/>
            <person name="Metzger M.J."/>
        </authorList>
    </citation>
    <scope>NUCLEOTIDE SEQUENCE</scope>
    <source>
        <strain evidence="15">MELC-2E11</strain>
        <tissue evidence="15">Siphon/mantle</tissue>
    </source>
</reference>
<keyword evidence="10" id="KW-0539">Nucleus</keyword>
<evidence type="ECO:0000256" key="9">
    <source>
        <dbReference type="ARBA" id="ARBA00022833"/>
    </source>
</evidence>
<evidence type="ECO:0000256" key="10">
    <source>
        <dbReference type="ARBA" id="ARBA00023242"/>
    </source>
</evidence>
<keyword evidence="8" id="KW-0833">Ubl conjugation pathway</keyword>
<dbReference type="InterPro" id="IPR004181">
    <property type="entry name" value="Znf_MIZ"/>
</dbReference>
<dbReference type="EMBL" id="CP111025">
    <property type="protein sequence ID" value="WAR26716.1"/>
    <property type="molecule type" value="Genomic_DNA"/>
</dbReference>
<evidence type="ECO:0000313" key="16">
    <source>
        <dbReference type="Proteomes" id="UP001164746"/>
    </source>
</evidence>
<comment type="subcellular location">
    <subcellularLocation>
        <location evidence="1">Nucleus</location>
    </subcellularLocation>
</comment>
<evidence type="ECO:0000256" key="13">
    <source>
        <dbReference type="PROSITE-ProRule" id="PRU00452"/>
    </source>
</evidence>
<evidence type="ECO:0000256" key="3">
    <source>
        <dbReference type="ARBA" id="ARBA00008212"/>
    </source>
</evidence>
<dbReference type="CDD" id="cd16651">
    <property type="entry name" value="SPL-RING_NSE2"/>
    <property type="match status" value="1"/>
</dbReference>
<evidence type="ECO:0000256" key="2">
    <source>
        <dbReference type="ARBA" id="ARBA00004718"/>
    </source>
</evidence>
<name>A0ABY7G0X3_MYAAR</name>
<sequence length="212" mass="24596">MSEFNLVDDAVKSLNSIEEYFKVGMDMTTEVALDFLENGQGEEKEFRNMATKLIQLDNDIQNIKKAIEEVKHAELDDGECMEDVLHAKLAVMKSNEPDFQQHEKLQELNERMFRALHPDETMLGTCEDDDIEMTQEINTKCPYTGMDMVHPVRNKLCGHNYEREGIMQYIKQRKKKAKCPLSGCGNEKPVEESDLVENKELKRYIEKNKKSK</sequence>
<gene>
    <name evidence="15" type="ORF">MAR_012420</name>
</gene>
<keyword evidence="9" id="KW-0862">Zinc</keyword>
<dbReference type="InterPro" id="IPR026846">
    <property type="entry name" value="Nse2(Mms21)"/>
</dbReference>
<evidence type="ECO:0000256" key="11">
    <source>
        <dbReference type="ARBA" id="ARBA00031731"/>
    </source>
</evidence>
<keyword evidence="7 13" id="KW-0863">Zinc-finger</keyword>
<keyword evidence="5" id="KW-0808">Transferase</keyword>
<dbReference type="Gene3D" id="3.30.40.10">
    <property type="entry name" value="Zinc/RING finger domain, C3HC4 (zinc finger)"/>
    <property type="match status" value="1"/>
</dbReference>
<evidence type="ECO:0000259" key="14">
    <source>
        <dbReference type="PROSITE" id="PS51044"/>
    </source>
</evidence>
<keyword evidence="16" id="KW-1185">Reference proteome</keyword>
<evidence type="ECO:0000256" key="1">
    <source>
        <dbReference type="ARBA" id="ARBA00004123"/>
    </source>
</evidence>
<comment type="pathway">
    <text evidence="2">Protein modification; protein sumoylation.</text>
</comment>
<dbReference type="InterPro" id="IPR013083">
    <property type="entry name" value="Znf_RING/FYVE/PHD"/>
</dbReference>
<evidence type="ECO:0000256" key="8">
    <source>
        <dbReference type="ARBA" id="ARBA00022786"/>
    </source>
</evidence>
<dbReference type="PANTHER" id="PTHR21330:SF1">
    <property type="entry name" value="E3 SUMO-PROTEIN LIGASE NSE2"/>
    <property type="match status" value="1"/>
</dbReference>
<evidence type="ECO:0000256" key="12">
    <source>
        <dbReference type="ARBA" id="ARBA00032533"/>
    </source>
</evidence>
<evidence type="ECO:0000256" key="6">
    <source>
        <dbReference type="ARBA" id="ARBA00022723"/>
    </source>
</evidence>
<keyword evidence="6" id="KW-0479">Metal-binding</keyword>
<dbReference type="PANTHER" id="PTHR21330">
    <property type="entry name" value="E3 SUMO-PROTEIN LIGASE NSE2"/>
    <property type="match status" value="1"/>
</dbReference>
<evidence type="ECO:0000256" key="4">
    <source>
        <dbReference type="ARBA" id="ARBA00020923"/>
    </source>
</evidence>
<proteinExistence type="inferred from homology"/>
<evidence type="ECO:0000256" key="7">
    <source>
        <dbReference type="ARBA" id="ARBA00022771"/>
    </source>
</evidence>
<organism evidence="15 16">
    <name type="scientific">Mya arenaria</name>
    <name type="common">Soft-shell clam</name>
    <dbReference type="NCBI Taxonomy" id="6604"/>
    <lineage>
        <taxon>Eukaryota</taxon>
        <taxon>Metazoa</taxon>
        <taxon>Spiralia</taxon>
        <taxon>Lophotrochozoa</taxon>
        <taxon>Mollusca</taxon>
        <taxon>Bivalvia</taxon>
        <taxon>Autobranchia</taxon>
        <taxon>Heteroconchia</taxon>
        <taxon>Euheterodonta</taxon>
        <taxon>Imparidentia</taxon>
        <taxon>Neoheterodontei</taxon>
        <taxon>Myida</taxon>
        <taxon>Myoidea</taxon>
        <taxon>Myidae</taxon>
        <taxon>Mya</taxon>
    </lineage>
</organism>
<evidence type="ECO:0000256" key="5">
    <source>
        <dbReference type="ARBA" id="ARBA00022679"/>
    </source>
</evidence>
<dbReference type="SUPFAM" id="SSF57850">
    <property type="entry name" value="RING/U-box"/>
    <property type="match status" value="1"/>
</dbReference>